<keyword evidence="3" id="KW-1185">Reference proteome</keyword>
<name>A0A9P5AHQ3_9HYPO</name>
<reference evidence="2" key="1">
    <citation type="journal article" date="2017" name="Mycologia">
        <title>Fusarium algeriense, sp. nov., a novel toxigenic crown rot pathogen of durum wheat from Algeria is nested in the Fusarium burgessii species complex.</title>
        <authorList>
            <person name="Laraba I."/>
            <person name="Keddad A."/>
            <person name="Boureghda H."/>
            <person name="Abdallah N."/>
            <person name="Vaughan M.M."/>
            <person name="Proctor R.H."/>
            <person name="Busman M."/>
            <person name="O'Donnell K."/>
        </authorList>
    </citation>
    <scope>NUCLEOTIDE SEQUENCE</scope>
    <source>
        <strain evidence="2">NRRL 25174</strain>
    </source>
</reference>
<evidence type="ECO:0000313" key="3">
    <source>
        <dbReference type="Proteomes" id="UP000730481"/>
    </source>
</evidence>
<protein>
    <submittedName>
        <fullName evidence="2">Uncharacterized protein</fullName>
    </submittedName>
</protein>
<gene>
    <name evidence="2" type="ORF">FBEOM_7395</name>
</gene>
<feature type="compositionally biased region" description="Low complexity" evidence="1">
    <location>
        <begin position="28"/>
        <end position="37"/>
    </location>
</feature>
<evidence type="ECO:0000313" key="2">
    <source>
        <dbReference type="EMBL" id="KAF4338689.1"/>
    </source>
</evidence>
<dbReference type="OrthoDB" id="5153231at2759"/>
<feature type="compositionally biased region" description="Basic and acidic residues" evidence="1">
    <location>
        <begin position="1"/>
        <end position="12"/>
    </location>
</feature>
<feature type="compositionally biased region" description="Acidic residues" evidence="1">
    <location>
        <begin position="13"/>
        <end position="27"/>
    </location>
</feature>
<sequence length="1678" mass="193037">MDSLEEENRVASEDDAEVALDSSDDSSDNSSESSQAQEDPEPDRPEGLEPRILRLCGLYKLPFKEGVAVVVVNPANLTLPRTWTGSYSPAVIEKDLQRAERGFHEACVNIVGNELFADGFVDSCTWNPQQFGNVSIEPPPSFVIVRTRWLRSTLATLLRYSVNNRLPLEVCENIASCCLSEFATKLHLDAWLQRDPGGPKRVTLPVHRGQTIWAQYIEIEGLHYIKSLSDIRVNEDDTKVFEHHPGVYQRLYFAENSLGVRKLIVAENGEIPCISETRLEPGLRWVATPKEFPPFYIKMRFDVSPSLPYDRIFTDGPVLASQGLKLLDVNERVSELWLRKGLFAHSENNRTLSKSLIIATNNGRRFVLGPHFQCRDSYNVFSYQAIAKFPSTTPSQMFYQKSKFYSSWLGLENTATWDQCKVQLSFPQPSISNRYFWYDIFLSIFTELTGVRTITPCRGWEQDVRDAIAGLLFTYADGRKRSVGQIRLDHLEDPVTVVSERFWLGSSTKNGQPRREDLWPPSGKIIWVGVYEPTSSAEMQYLEIPLGGQLQWRLSLGVYPSSDLVRHLEVGELKDEMDDVLAREATSGKTASEIPQSWPPRLEDDVESVAPSKHEADLDSDSLDGSDFFGPDSYSDLDSDDCVTYLTAPYPLCGLCRFNFEAGEDFIATGGREEFIEPPKSFTKRRKLWYQQAIATDLRRGVQGRIPEDICQYIASFCNQERACQAIQELWLDPTRHKKYLDYVDIGKNQSIWAQHVEVEGLRYVKSLSTRRLSKHDTLLLRAQPRGKPPRMKSKARSIKAEPSVNIYFSEDHLGIRDVVITRDELPPLDMDLPWVIHRHKKGIKLRYLTVHDRNGSLLPERSWAVLPEYFDTFPEIPPVIPHTYKRLYYESVGAVNWNSQDVYGYSFYVDNHNIRDNVWFYLPVDHDEMVSDLWLRKGFHAYFGLEESEALIVRAIKGRSLKLGHDSACSSLVDGTRRFKYKAIAILPLEGPSHPPLQVSSDRFWLASCEEKFHGPSECFPLTKDKSDIYVSKPLPSTGVEYLEVPLTGRLKWALTICRSAVNHFEEDELRDKINDAMADRKSVSEYADPEIKTFSVREDIEVWGEEKVWDEFPMFGSKTREQLDIEQDGRWWTVFSQHQTPFFLKGKFDGIKLHDLSLYEYEDYHLGWPEDTRWAVPPTTLDHIPEPPIPCSNMWFDDERIFELYVRRYGVALPNDAHPAPAATLIVSIDLKYQQPEGYSTHAKYDLVRTMPQTYPCRMFFASWNSSGCWMRFEGASIFPTLSLDSSLNKALELLPVNCKYHYSSAELEGVRTITSCQSWKDDDDRPDAILGLLFTYADGRQRCVGQVRVDFLGEPIYVTSENLWIGYRETEELSWCTSNQKDASGVDFISFDRPERDEWEVPYIKIPMRGRLDWYFSQNQCHLSHEGDCELRDEFLEVLAQDDTPGIPRPGHVVKPFSFCIGRHKGFDFQYGEEIMSYQENKEPMKDIYRFQQTIGIPYHPECIERTCRTVIFDTHLCYSVAAATYLGNRDEVPKSLGRRCRRWLVDNFAQNLLQILHGRLPQEVCRNIASNFPREQAVRLFQQLWSTSDRPRPGNISIPIKSKTKLWAQYIKYEGIRCVRSFSYDSRGGDEEFVLESDAKKPLNIFIRHNGLGVNKIIATEGDERPRREEVEGH</sequence>
<dbReference type="Proteomes" id="UP000730481">
    <property type="component" value="Unassembled WGS sequence"/>
</dbReference>
<reference evidence="2" key="2">
    <citation type="submission" date="2020-02" db="EMBL/GenBank/DDBJ databases">
        <title>Identification and distribution of gene clusters putatively required for synthesis of sphingolipid metabolism inhibitors in phylogenetically diverse species of the filamentous fungus Fusarium.</title>
        <authorList>
            <person name="Kim H.-S."/>
            <person name="Busman M."/>
            <person name="Brown D.W."/>
            <person name="Divon H."/>
            <person name="Uhlig S."/>
            <person name="Proctor R.H."/>
        </authorList>
    </citation>
    <scope>NUCLEOTIDE SEQUENCE</scope>
    <source>
        <strain evidence="2">NRRL 25174</strain>
    </source>
</reference>
<evidence type="ECO:0000256" key="1">
    <source>
        <dbReference type="SAM" id="MobiDB-lite"/>
    </source>
</evidence>
<accession>A0A9P5AHQ3</accession>
<dbReference type="EMBL" id="PVQB02000336">
    <property type="protein sequence ID" value="KAF4338689.1"/>
    <property type="molecule type" value="Genomic_DNA"/>
</dbReference>
<feature type="region of interest" description="Disordered" evidence="1">
    <location>
        <begin position="585"/>
        <end position="625"/>
    </location>
</feature>
<comment type="caution">
    <text evidence="2">The sequence shown here is derived from an EMBL/GenBank/DDBJ whole genome shotgun (WGS) entry which is preliminary data.</text>
</comment>
<proteinExistence type="predicted"/>
<organism evidence="2 3">
    <name type="scientific">Fusarium beomiforme</name>
    <dbReference type="NCBI Taxonomy" id="44412"/>
    <lineage>
        <taxon>Eukaryota</taxon>
        <taxon>Fungi</taxon>
        <taxon>Dikarya</taxon>
        <taxon>Ascomycota</taxon>
        <taxon>Pezizomycotina</taxon>
        <taxon>Sordariomycetes</taxon>
        <taxon>Hypocreomycetidae</taxon>
        <taxon>Hypocreales</taxon>
        <taxon>Nectriaceae</taxon>
        <taxon>Fusarium</taxon>
        <taxon>Fusarium burgessii species complex</taxon>
    </lineage>
</organism>
<feature type="region of interest" description="Disordered" evidence="1">
    <location>
        <begin position="1"/>
        <end position="48"/>
    </location>
</feature>